<dbReference type="STRING" id="6293.A0A1I8EUJ9"/>
<feature type="region of interest" description="Disordered" evidence="7">
    <location>
        <begin position="91"/>
        <end position="119"/>
    </location>
</feature>
<dbReference type="Pfam" id="PF25340">
    <property type="entry name" value="BCD_RFX"/>
    <property type="match status" value="1"/>
</dbReference>
<evidence type="ECO:0000256" key="1">
    <source>
        <dbReference type="ARBA" id="ARBA00004123"/>
    </source>
</evidence>
<feature type="compositionally biased region" description="Polar residues" evidence="7">
    <location>
        <begin position="372"/>
        <end position="432"/>
    </location>
</feature>
<dbReference type="PANTHER" id="PTHR12619:SF33">
    <property type="entry name" value="RFX, ISOFORM H"/>
    <property type="match status" value="1"/>
</dbReference>
<sequence length="895" mass="98937">MPSKSVSASMTAMPSTSGSTELAASSQHKKAQVIFLQRSPKLIISRNGGEAVQHFILTQQPIVNVSDFRSASTLTEARGPPSSDTVIIDTSDGTTVDSFGQSGTTSTSTSHHHHHHQPLGDEVTYVTSSNSLTIPATAATTTTLRPTTVAAATEVGFLTSEAEGTVETVVVRSSDISGSDESQQLSLMDAYPIGQVTSTNATYVYTTEYPSYYQYQPIHSPTQQTYVIQQQGSPGSVEEDVGAQLGHTTRASPATIQWLINNYEPADGTSLPRCTLYSHYIKHCNENKLEPVNAASFGKLIRSVFHGLRTRRLGTRGNSKYHYYGIRIKPDSPLNRGANGAMALGEDNRAPLISSVQSVNHIPPRSSSRRSTLGSNSVTNRRTNSTAMETDTMLSQATNSRSSPPSTYERSISSDHGTFSSYRNQNANSSMGGDNCTDMDREVLGDGEVPHIGIPDMQGLETYLQPLGLTLQHAVRFIESYTTNCAEILECVKQLHFDMVEECWITFWQPENDQEDVEDEDCSSNDKTSKGLSQIQLFRLCTVPQMQAFVQNMDFSFYQVVVEVLIPDVLSSNVSGSLTLQIRNFAKSLEMQLKKAMQGAPDVIQRKKLIAVRTLAQTLRRYTSLNHLASAARGVLQKPDQIHQMLQDFNRVDMASVQDQAGWVCDCDPILVSNLQSDFRENLQKQKSLEQWAEWMEAVVDQVLAKYHDKPYAVLADVSKQFLKNWSFYSSMIIRDLTLRSAQSFGSFHLIRLLFDEYLLYLVELRLAKASNKPVIYVMTQVMENIVLNETTAVGAGTVEIIASQPILASNGISLLPTDNNSSHFFNSLETHPGVNIVYLDERSGQTQTIHYVGVGSNTPPHMDTLEQIVQSSEMTLEDVKNDLDEGERKDLNLI</sequence>
<protein>
    <submittedName>
        <fullName evidence="9">RFX-type winged-helix domain-containing protein</fullName>
    </submittedName>
</protein>
<dbReference type="PANTHER" id="PTHR12619">
    <property type="entry name" value="RFX TRANSCRIPTION FACTOR FAMILY"/>
    <property type="match status" value="1"/>
</dbReference>
<accession>A0A1I8EUJ9</accession>
<dbReference type="PROSITE" id="PS51526">
    <property type="entry name" value="RFX_DBD"/>
    <property type="match status" value="1"/>
</dbReference>
<organism evidence="9">
    <name type="scientific">Wuchereria bancrofti</name>
    <dbReference type="NCBI Taxonomy" id="6293"/>
    <lineage>
        <taxon>Eukaryota</taxon>
        <taxon>Metazoa</taxon>
        <taxon>Ecdysozoa</taxon>
        <taxon>Nematoda</taxon>
        <taxon>Chromadorea</taxon>
        <taxon>Rhabditida</taxon>
        <taxon>Spirurina</taxon>
        <taxon>Spiruromorpha</taxon>
        <taxon>Filarioidea</taxon>
        <taxon>Onchocercidae</taxon>
        <taxon>Wuchereria</taxon>
    </lineage>
</organism>
<dbReference type="Pfam" id="PF02257">
    <property type="entry name" value="RFX_DNA_binding"/>
    <property type="match status" value="1"/>
</dbReference>
<dbReference type="SUPFAM" id="SSF46785">
    <property type="entry name" value="Winged helix' DNA-binding domain"/>
    <property type="match status" value="1"/>
</dbReference>
<feature type="compositionally biased region" description="Polar residues" evidence="7">
    <location>
        <begin position="91"/>
        <end position="103"/>
    </location>
</feature>
<feature type="coiled-coil region" evidence="6">
    <location>
        <begin position="863"/>
        <end position="890"/>
    </location>
</feature>
<keyword evidence="3" id="KW-0238">DNA-binding</keyword>
<keyword evidence="6" id="KW-0175">Coiled coil</keyword>
<dbReference type="InterPro" id="IPR057321">
    <property type="entry name" value="RFX1-4/6/8-like_BCD"/>
</dbReference>
<feature type="region of interest" description="Disordered" evidence="7">
    <location>
        <begin position="358"/>
        <end position="433"/>
    </location>
</feature>
<dbReference type="GO" id="GO:0000978">
    <property type="term" value="F:RNA polymerase II cis-regulatory region sequence-specific DNA binding"/>
    <property type="evidence" value="ECO:0007669"/>
    <property type="project" value="TreeGrafter"/>
</dbReference>
<reference evidence="9" key="1">
    <citation type="submission" date="2016-11" db="UniProtKB">
        <authorList>
            <consortium name="WormBaseParasite"/>
        </authorList>
    </citation>
    <scope>IDENTIFICATION</scope>
    <source>
        <strain evidence="9">pt0022</strain>
    </source>
</reference>
<dbReference type="InterPro" id="IPR039779">
    <property type="entry name" value="RFX-like"/>
</dbReference>
<dbReference type="FunFam" id="1.10.10.10:FF:000017">
    <property type="entry name" value="transcription factor RFX3 isoform X1"/>
    <property type="match status" value="1"/>
</dbReference>
<evidence type="ECO:0000256" key="5">
    <source>
        <dbReference type="ARBA" id="ARBA00023242"/>
    </source>
</evidence>
<dbReference type="WBParaSite" id="maker-PairedContig_5360-snap-gene-2.19-mRNA-1">
    <property type="protein sequence ID" value="maker-PairedContig_5360-snap-gene-2.19-mRNA-1"/>
    <property type="gene ID" value="maker-PairedContig_5360-snap-gene-2.19"/>
</dbReference>
<proteinExistence type="predicted"/>
<dbReference type="InterPro" id="IPR036390">
    <property type="entry name" value="WH_DNA-bd_sf"/>
</dbReference>
<feature type="region of interest" description="Disordered" evidence="7">
    <location>
        <begin position="1"/>
        <end position="24"/>
    </location>
</feature>
<evidence type="ECO:0000256" key="4">
    <source>
        <dbReference type="ARBA" id="ARBA00023163"/>
    </source>
</evidence>
<evidence type="ECO:0000313" key="9">
    <source>
        <dbReference type="WBParaSite" id="maker-PairedContig_5360-snap-gene-2.19-mRNA-1"/>
    </source>
</evidence>
<keyword evidence="2" id="KW-0805">Transcription regulation</keyword>
<dbReference type="AlphaFoldDB" id="A0A1I8EUJ9"/>
<evidence type="ECO:0000256" key="7">
    <source>
        <dbReference type="SAM" id="MobiDB-lite"/>
    </source>
</evidence>
<dbReference type="GO" id="GO:0005634">
    <property type="term" value="C:nucleus"/>
    <property type="evidence" value="ECO:0007669"/>
    <property type="project" value="UniProtKB-SubCell"/>
</dbReference>
<dbReference type="InterPro" id="IPR036388">
    <property type="entry name" value="WH-like_DNA-bd_sf"/>
</dbReference>
<evidence type="ECO:0000256" key="2">
    <source>
        <dbReference type="ARBA" id="ARBA00023015"/>
    </source>
</evidence>
<keyword evidence="4" id="KW-0804">Transcription</keyword>
<name>A0A1I8EUJ9_WUCBA</name>
<evidence type="ECO:0000256" key="6">
    <source>
        <dbReference type="SAM" id="Coils"/>
    </source>
</evidence>
<evidence type="ECO:0000259" key="8">
    <source>
        <dbReference type="PROSITE" id="PS51526"/>
    </source>
</evidence>
<dbReference type="InterPro" id="IPR003150">
    <property type="entry name" value="DNA-bd_RFX"/>
</dbReference>
<dbReference type="GO" id="GO:0000981">
    <property type="term" value="F:DNA-binding transcription factor activity, RNA polymerase II-specific"/>
    <property type="evidence" value="ECO:0007669"/>
    <property type="project" value="TreeGrafter"/>
</dbReference>
<dbReference type="Gene3D" id="1.10.10.10">
    <property type="entry name" value="Winged helix-like DNA-binding domain superfamily/Winged helix DNA-binding domain"/>
    <property type="match status" value="1"/>
</dbReference>
<evidence type="ECO:0000256" key="3">
    <source>
        <dbReference type="ARBA" id="ARBA00023125"/>
    </source>
</evidence>
<keyword evidence="5" id="KW-0539">Nucleus</keyword>
<comment type="subcellular location">
    <subcellularLocation>
        <location evidence="1">Nucleus</location>
    </subcellularLocation>
</comment>
<feature type="domain" description="RFX-type winged-helix" evidence="8">
    <location>
        <begin position="255"/>
        <end position="330"/>
    </location>
</feature>